<dbReference type="PANTHER" id="PTHR28004">
    <property type="entry name" value="ZGC:162816-RELATED"/>
    <property type="match status" value="1"/>
</dbReference>
<keyword evidence="5" id="KW-0479">Metal-binding</keyword>
<keyword evidence="4" id="KW-0216">Detoxification</keyword>
<proteinExistence type="inferred from homology"/>
<evidence type="ECO:0000256" key="11">
    <source>
        <dbReference type="ARBA" id="ARBA00066349"/>
    </source>
</evidence>
<dbReference type="eggNOG" id="ENOG502QRZ0">
    <property type="taxonomic scope" value="Eukaryota"/>
</dbReference>
<organism evidence="15 16">
    <name type="scientific">Serendipita indica (strain DSM 11827)</name>
    <name type="common">Root endophyte fungus</name>
    <name type="synonym">Piriformospora indica</name>
    <dbReference type="NCBI Taxonomy" id="1109443"/>
    <lineage>
        <taxon>Eukaryota</taxon>
        <taxon>Fungi</taxon>
        <taxon>Dikarya</taxon>
        <taxon>Basidiomycota</taxon>
        <taxon>Agaricomycotina</taxon>
        <taxon>Agaricomycetes</taxon>
        <taxon>Sebacinales</taxon>
        <taxon>Serendipitaceae</taxon>
        <taxon>Serendipita</taxon>
    </lineage>
</organism>
<dbReference type="EC" id="4.3.1.18" evidence="11"/>
<reference evidence="15 16" key="1">
    <citation type="journal article" date="2011" name="PLoS Pathog.">
        <title>Endophytic Life Strategies Decoded by Genome and Transcriptome Analyses of the Mutualistic Root Symbiont Piriformospora indica.</title>
        <authorList>
            <person name="Zuccaro A."/>
            <person name="Lahrmann U."/>
            <person name="Guldener U."/>
            <person name="Langen G."/>
            <person name="Pfiffi S."/>
            <person name="Biedenkopf D."/>
            <person name="Wong P."/>
            <person name="Samans B."/>
            <person name="Grimm C."/>
            <person name="Basiewicz M."/>
            <person name="Murat C."/>
            <person name="Martin F."/>
            <person name="Kogel K.H."/>
        </authorList>
    </citation>
    <scope>NUCLEOTIDE SEQUENCE [LARGE SCALE GENOMIC DNA]</scope>
    <source>
        <strain evidence="15 16">DSM 11827</strain>
    </source>
</reference>
<dbReference type="Gene3D" id="3.20.20.10">
    <property type="entry name" value="Alanine racemase"/>
    <property type="match status" value="1"/>
</dbReference>
<dbReference type="GO" id="GO:0009636">
    <property type="term" value="P:response to toxic substance"/>
    <property type="evidence" value="ECO:0007669"/>
    <property type="project" value="UniProtKB-KW"/>
</dbReference>
<dbReference type="InterPro" id="IPR026956">
    <property type="entry name" value="D-ser_dehydrat-like_dom"/>
</dbReference>
<evidence type="ECO:0000256" key="4">
    <source>
        <dbReference type="ARBA" id="ARBA00022575"/>
    </source>
</evidence>
<evidence type="ECO:0000256" key="8">
    <source>
        <dbReference type="ARBA" id="ARBA00023239"/>
    </source>
</evidence>
<evidence type="ECO:0000256" key="12">
    <source>
        <dbReference type="ARBA" id="ARBA00069616"/>
    </source>
</evidence>
<feature type="domain" description="D-serine dehydratase-like" evidence="14">
    <location>
        <begin position="319"/>
        <end position="445"/>
    </location>
</feature>
<dbReference type="Pfam" id="PF01168">
    <property type="entry name" value="Ala_racemase_N"/>
    <property type="match status" value="1"/>
</dbReference>
<evidence type="ECO:0000256" key="10">
    <source>
        <dbReference type="ARBA" id="ARBA00055764"/>
    </source>
</evidence>
<evidence type="ECO:0000256" key="6">
    <source>
        <dbReference type="ARBA" id="ARBA00022833"/>
    </source>
</evidence>
<dbReference type="GO" id="GO:0036088">
    <property type="term" value="P:D-serine catabolic process"/>
    <property type="evidence" value="ECO:0007669"/>
    <property type="project" value="TreeGrafter"/>
</dbReference>
<dbReference type="InterPro" id="IPR051466">
    <property type="entry name" value="D-amino_acid_metab_enzyme"/>
</dbReference>
<evidence type="ECO:0000256" key="9">
    <source>
        <dbReference type="ARBA" id="ARBA00051198"/>
    </source>
</evidence>
<dbReference type="InterPro" id="IPR001608">
    <property type="entry name" value="Ala_racemase_N"/>
</dbReference>
<evidence type="ECO:0000256" key="2">
    <source>
        <dbReference type="ARBA" id="ARBA00001947"/>
    </source>
</evidence>
<dbReference type="STRING" id="1109443.G4T7Z9"/>
<evidence type="ECO:0000256" key="3">
    <source>
        <dbReference type="ARBA" id="ARBA00005323"/>
    </source>
</evidence>
<keyword evidence="16" id="KW-1185">Reference proteome</keyword>
<dbReference type="OrthoDB" id="20198at2759"/>
<dbReference type="InterPro" id="IPR029066">
    <property type="entry name" value="PLP-binding_barrel"/>
</dbReference>
<dbReference type="SUPFAM" id="SSF51419">
    <property type="entry name" value="PLP-binding barrel"/>
    <property type="match status" value="1"/>
</dbReference>
<dbReference type="InParanoid" id="G4T7Z9"/>
<evidence type="ECO:0000313" key="16">
    <source>
        <dbReference type="Proteomes" id="UP000007148"/>
    </source>
</evidence>
<keyword evidence="8" id="KW-0456">Lyase</keyword>
<comment type="caution">
    <text evidence="15">The sequence shown here is derived from an EMBL/GenBank/DDBJ whole genome shotgun (WGS) entry which is preliminary data.</text>
</comment>
<evidence type="ECO:0000256" key="5">
    <source>
        <dbReference type="ARBA" id="ARBA00022723"/>
    </source>
</evidence>
<accession>G4T7Z9</accession>
<comment type="catalytic activity">
    <reaction evidence="9">
        <text>D-serine = pyruvate + NH4(+)</text>
        <dbReference type="Rhea" id="RHEA:13977"/>
        <dbReference type="ChEBI" id="CHEBI:15361"/>
        <dbReference type="ChEBI" id="CHEBI:28938"/>
        <dbReference type="ChEBI" id="CHEBI:35247"/>
        <dbReference type="EC" id="4.3.1.18"/>
    </reaction>
    <physiologicalReaction direction="left-to-right" evidence="9">
        <dbReference type="Rhea" id="RHEA:13978"/>
    </physiologicalReaction>
</comment>
<dbReference type="EMBL" id="CAFZ01000014">
    <property type="protein sequence ID" value="CCA67455.1"/>
    <property type="molecule type" value="Genomic_DNA"/>
</dbReference>
<dbReference type="OMA" id="WPRFYGW"/>
<sequence length="465" mass="49814">MAQYQLPPQSFTPDVTTPPKGTLLAKYKGAPVTSVRTPALFIDQAVFKRNCARMHSSVKAWGASFRAHVKTHKTVEGVRLQLQSGAGTTTAVVVSTIMEAWEIVRGGANLSHIFQILYGLPVAPSKLADLAKLEHAMQTVNPNACLRLMIDNIYQVRALESYGEKVWSTFVKVDHGGHRAGLPVGSDALRELVTTMIESPSVHIHGFYCHAGDSYASTTLHQASSFLTVEMHAVDAAATMALSILEARPEINSSKYKKPFVLSVGSTPTAHTTHLVSSPADALAQEFTSGGVLEIHAGNYPVCDLQQLHTGLIGLGDVAHRVLASVISVYPARGEGGVDEAMCDAGGIAMSRDTGPSGGFGDVVPWVTSSGESGVQGNYGMLEDGSVKCDWRLGRCSQEHGILTRSKTNPQASSSPLLTPGEHIWIIGQHACLTLAAYPWYYIVDSDAPGGLETVMDVWVPWKGW</sequence>
<gene>
    <name evidence="15" type="ORF">PIIN_01286</name>
</gene>
<comment type="function">
    <text evidence="10">Catalyzes the conversion of D-serine to pyruvate and ammonia. May play a role in D-serine detoxification.</text>
</comment>
<dbReference type="PANTHER" id="PTHR28004:SF2">
    <property type="entry name" value="D-SERINE DEHYDRATASE"/>
    <property type="match status" value="1"/>
</dbReference>
<dbReference type="Pfam" id="PF14031">
    <property type="entry name" value="D-ser_dehydrat"/>
    <property type="match status" value="1"/>
</dbReference>
<dbReference type="GO" id="GO:0046872">
    <property type="term" value="F:metal ion binding"/>
    <property type="evidence" value="ECO:0007669"/>
    <property type="project" value="UniProtKB-KW"/>
</dbReference>
<dbReference type="FunFam" id="3.20.20.10:FF:000016">
    <property type="entry name" value="D-serine dehydratase"/>
    <property type="match status" value="1"/>
</dbReference>
<keyword evidence="6" id="KW-0862">Zinc</keyword>
<dbReference type="Proteomes" id="UP000007148">
    <property type="component" value="Unassembled WGS sequence"/>
</dbReference>
<dbReference type="HOGENOM" id="CLU_031639_0_0_1"/>
<keyword evidence="7" id="KW-0663">Pyridoxal phosphate</keyword>
<dbReference type="FunCoup" id="G4T7Z9">
    <property type="interactions" value="30"/>
</dbReference>
<comment type="cofactor">
    <cofactor evidence="2">
        <name>Zn(2+)</name>
        <dbReference type="ChEBI" id="CHEBI:29105"/>
    </cofactor>
</comment>
<protein>
    <recommendedName>
        <fullName evidence="12">D-serine dehydratase</fullName>
        <ecNumber evidence="11">4.3.1.18</ecNumber>
    </recommendedName>
    <alternativeName>
        <fullName evidence="13">D-serine deaminase</fullName>
    </alternativeName>
</protein>
<evidence type="ECO:0000256" key="1">
    <source>
        <dbReference type="ARBA" id="ARBA00001933"/>
    </source>
</evidence>
<evidence type="ECO:0000256" key="7">
    <source>
        <dbReference type="ARBA" id="ARBA00022898"/>
    </source>
</evidence>
<dbReference type="Gene3D" id="2.40.37.20">
    <property type="entry name" value="D-serine dehydratase-like domain"/>
    <property type="match status" value="1"/>
</dbReference>
<dbReference type="InterPro" id="IPR042208">
    <property type="entry name" value="D-ser_dehydrat-like_sf"/>
</dbReference>
<evidence type="ECO:0000259" key="14">
    <source>
        <dbReference type="SMART" id="SM01119"/>
    </source>
</evidence>
<dbReference type="GO" id="GO:0008721">
    <property type="term" value="F:D-serine ammonia-lyase activity"/>
    <property type="evidence" value="ECO:0007669"/>
    <property type="project" value="UniProtKB-EC"/>
</dbReference>
<dbReference type="SMART" id="SM01119">
    <property type="entry name" value="D-ser_dehydrat"/>
    <property type="match status" value="1"/>
</dbReference>
<dbReference type="AlphaFoldDB" id="G4T7Z9"/>
<comment type="similarity">
    <text evidence="3">Belongs to the DSD1 family.</text>
</comment>
<comment type="cofactor">
    <cofactor evidence="1">
        <name>pyridoxal 5'-phosphate</name>
        <dbReference type="ChEBI" id="CHEBI:597326"/>
    </cofactor>
</comment>
<evidence type="ECO:0000313" key="15">
    <source>
        <dbReference type="EMBL" id="CCA67455.1"/>
    </source>
</evidence>
<evidence type="ECO:0000256" key="13">
    <source>
        <dbReference type="ARBA" id="ARBA00075219"/>
    </source>
</evidence>
<name>G4T7Z9_SERID</name>